<evidence type="ECO:0000313" key="3">
    <source>
        <dbReference type="Proteomes" id="UP001152561"/>
    </source>
</evidence>
<proteinExistence type="predicted"/>
<keyword evidence="1" id="KW-0812">Transmembrane</keyword>
<feature type="transmembrane region" description="Helical" evidence="1">
    <location>
        <begin position="131"/>
        <end position="154"/>
    </location>
</feature>
<comment type="caution">
    <text evidence="2">The sequence shown here is derived from an EMBL/GenBank/DDBJ whole genome shotgun (WGS) entry which is preliminary data.</text>
</comment>
<evidence type="ECO:0000256" key="1">
    <source>
        <dbReference type="SAM" id="Phobius"/>
    </source>
</evidence>
<accession>A0A9Q1M2X4</accession>
<organism evidence="2 3">
    <name type="scientific">Anisodus acutangulus</name>
    <dbReference type="NCBI Taxonomy" id="402998"/>
    <lineage>
        <taxon>Eukaryota</taxon>
        <taxon>Viridiplantae</taxon>
        <taxon>Streptophyta</taxon>
        <taxon>Embryophyta</taxon>
        <taxon>Tracheophyta</taxon>
        <taxon>Spermatophyta</taxon>
        <taxon>Magnoliopsida</taxon>
        <taxon>eudicotyledons</taxon>
        <taxon>Gunneridae</taxon>
        <taxon>Pentapetalae</taxon>
        <taxon>asterids</taxon>
        <taxon>lamiids</taxon>
        <taxon>Solanales</taxon>
        <taxon>Solanaceae</taxon>
        <taxon>Solanoideae</taxon>
        <taxon>Hyoscyameae</taxon>
        <taxon>Anisodus</taxon>
    </lineage>
</organism>
<keyword evidence="1" id="KW-0472">Membrane</keyword>
<feature type="transmembrane region" description="Helical" evidence="1">
    <location>
        <begin position="464"/>
        <end position="485"/>
    </location>
</feature>
<dbReference type="PANTHER" id="PTHR31414">
    <property type="entry name" value="TRANSMEMBRANE PROTEIN DDB_G0292058"/>
    <property type="match status" value="1"/>
</dbReference>
<dbReference type="EMBL" id="JAJAGQ010000012">
    <property type="protein sequence ID" value="KAJ8548138.1"/>
    <property type="molecule type" value="Genomic_DNA"/>
</dbReference>
<dbReference type="AlphaFoldDB" id="A0A9Q1M2X4"/>
<protein>
    <submittedName>
        <fullName evidence="2">Uncharacterized protein</fullName>
    </submittedName>
</protein>
<sequence length="528" mass="58843">MEWMQRRKLTISLLLVAIFIALNITSLDGGLIGPERKLVEIEKVSESTKQSDDTVRIDPLKNFKKYRGGYDITEKHYWSSTIFTGIYGYAIAVIWLLCGLGYGLFLLASTFCCKRKNGKLKTKPTCHYKHYYLWLILAAICLTILAITATGLVLGGNAKFRSKTNTVVDIIIDTADGASETIYTTTEAMKEMNSGLQGTDIGQEASNFLIPTSRSLDRQADDIHREARKTRRLIEKLLKIVYIVTTVVISLNLVAVIALSAFGILKFRRTLKLLIALCWIFTALCWFLFGIYYFLDNFAGDTCTALESFQSDPYNSSLSSILPCDELVSAERVLHDVSEGVYRIVNEVNQRLATEYGNVAQICNPFSGPPQYNYEPGNCSSTTIRVGDLPRIFKMLTCTDPNCKGGVMISPRDFNTVQAYTTAIQKILDVYPGMENLTQCDTVFNAFDDIIDKHCKPLKKSAHLVWGGLVFLSVVMVTLVLVWSFEAHHEEKHNNLDSSVKPHSAEAAMLELGIGKEANTGSNSVSVM</sequence>
<keyword evidence="1" id="KW-1133">Transmembrane helix</keyword>
<dbReference type="Proteomes" id="UP001152561">
    <property type="component" value="Unassembled WGS sequence"/>
</dbReference>
<reference evidence="3" key="1">
    <citation type="journal article" date="2023" name="Proc. Natl. Acad. Sci. U.S.A.">
        <title>Genomic and structural basis for evolution of tropane alkaloid biosynthesis.</title>
        <authorList>
            <person name="Wanga Y.-J."/>
            <person name="Taina T."/>
            <person name="Yua J.-Y."/>
            <person name="Lia J."/>
            <person name="Xua B."/>
            <person name="Chenc J."/>
            <person name="D'Auriad J.C."/>
            <person name="Huanga J.-P."/>
            <person name="Huanga S.-X."/>
        </authorList>
    </citation>
    <scope>NUCLEOTIDE SEQUENCE [LARGE SCALE GENOMIC DNA]</scope>
    <source>
        <strain evidence="3">cv. KIB-2019</strain>
    </source>
</reference>
<gene>
    <name evidence="2" type="ORF">K7X08_021374</name>
</gene>
<evidence type="ECO:0000313" key="2">
    <source>
        <dbReference type="EMBL" id="KAJ8548138.1"/>
    </source>
</evidence>
<dbReference type="GO" id="GO:0016020">
    <property type="term" value="C:membrane"/>
    <property type="evidence" value="ECO:0007669"/>
    <property type="project" value="TreeGrafter"/>
</dbReference>
<dbReference type="InterPro" id="IPR040283">
    <property type="entry name" value="DDB_G0292058-like"/>
</dbReference>
<name>A0A9Q1M2X4_9SOLA</name>
<feature type="transmembrane region" description="Helical" evidence="1">
    <location>
        <begin position="86"/>
        <end position="111"/>
    </location>
</feature>
<feature type="transmembrane region" description="Helical" evidence="1">
    <location>
        <begin position="274"/>
        <end position="295"/>
    </location>
</feature>
<dbReference type="PANTHER" id="PTHR31414:SF18">
    <property type="entry name" value="TRANSMEMBRANE PROTEIN-RELATED"/>
    <property type="match status" value="1"/>
</dbReference>
<dbReference type="OrthoDB" id="1922814at2759"/>
<feature type="transmembrane region" description="Helical" evidence="1">
    <location>
        <begin position="240"/>
        <end position="262"/>
    </location>
</feature>
<keyword evidence="3" id="KW-1185">Reference proteome</keyword>